<protein>
    <recommendedName>
        <fullName evidence="4">Holin</fullName>
    </recommendedName>
</protein>
<evidence type="ECO:0000313" key="2">
    <source>
        <dbReference type="EMBL" id="MCW5320541.1"/>
    </source>
</evidence>
<proteinExistence type="predicted"/>
<feature type="transmembrane region" description="Helical" evidence="1">
    <location>
        <begin position="24"/>
        <end position="50"/>
    </location>
</feature>
<dbReference type="EMBL" id="QZCW01000001">
    <property type="protein sequence ID" value="MCW5320541.1"/>
    <property type="molecule type" value="Genomic_DNA"/>
</dbReference>
<dbReference type="Proteomes" id="UP001208935">
    <property type="component" value="Unassembled WGS sequence"/>
</dbReference>
<keyword evidence="1" id="KW-0812">Transmembrane</keyword>
<evidence type="ECO:0000313" key="3">
    <source>
        <dbReference type="Proteomes" id="UP001208935"/>
    </source>
</evidence>
<reference evidence="3" key="1">
    <citation type="submission" date="2023-07" db="EMBL/GenBank/DDBJ databases">
        <title>Verminephrobacter genomes.</title>
        <authorList>
            <person name="Lund M.B."/>
        </authorList>
    </citation>
    <scope>NUCLEOTIDE SEQUENCE [LARGE SCALE GENOMIC DNA]</scope>
    <source>
        <strain evidence="3">AtM5-05</strain>
    </source>
</reference>
<name>A0ABT3KQD3_9BURK</name>
<keyword evidence="1" id="KW-0472">Membrane</keyword>
<evidence type="ECO:0000256" key="1">
    <source>
        <dbReference type="SAM" id="Phobius"/>
    </source>
</evidence>
<gene>
    <name evidence="2" type="ORF">D5039_04895</name>
</gene>
<organism evidence="2 3">
    <name type="scientific">Verminephrobacter aporrectodeae subsp. tuberculatae</name>
    <dbReference type="NCBI Taxonomy" id="1110392"/>
    <lineage>
        <taxon>Bacteria</taxon>
        <taxon>Pseudomonadati</taxon>
        <taxon>Pseudomonadota</taxon>
        <taxon>Betaproteobacteria</taxon>
        <taxon>Burkholderiales</taxon>
        <taxon>Comamonadaceae</taxon>
        <taxon>Verminephrobacter</taxon>
    </lineage>
</organism>
<keyword evidence="1" id="KW-1133">Transmembrane helix</keyword>
<keyword evidence="3" id="KW-1185">Reference proteome</keyword>
<sequence length="60" mass="6683">MLKDMAAEGAKAAPPVTMVTMAHMIGPALSVVLTTVTILYVVLQSAWLLWRWRREARDSK</sequence>
<accession>A0ABT3KQD3</accession>
<comment type="caution">
    <text evidence="2">The sequence shown here is derived from an EMBL/GenBank/DDBJ whole genome shotgun (WGS) entry which is preliminary data.</text>
</comment>
<evidence type="ECO:0008006" key="4">
    <source>
        <dbReference type="Google" id="ProtNLM"/>
    </source>
</evidence>